<dbReference type="Proteomes" id="UP000596276">
    <property type="component" value="Chromosome 1"/>
</dbReference>
<dbReference type="EMBL" id="CP044619">
    <property type="protein sequence ID" value="QRD87082.1"/>
    <property type="molecule type" value="Genomic_DNA"/>
</dbReference>
<organism evidence="1 2">
    <name type="scientific">Aspergillus flavus (strain ATCC 200026 / FGSC A1120 / IAM 13836 / NRRL 3357 / JCM 12722 / SRRC 167)</name>
    <dbReference type="NCBI Taxonomy" id="332952"/>
    <lineage>
        <taxon>Eukaryota</taxon>
        <taxon>Fungi</taxon>
        <taxon>Dikarya</taxon>
        <taxon>Ascomycota</taxon>
        <taxon>Pezizomycotina</taxon>
        <taxon>Eurotiomycetes</taxon>
        <taxon>Eurotiomycetidae</taxon>
        <taxon>Eurotiales</taxon>
        <taxon>Aspergillaceae</taxon>
        <taxon>Aspergillus</taxon>
        <taxon>Aspergillus subgen. Circumdati</taxon>
    </lineage>
</organism>
<dbReference type="PANTHER" id="PTHR21310:SF13">
    <property type="entry name" value="AMINOGLYCOSIDE PHOSPHOTRANSFERASE DOMAIN-CONTAINING PROTEIN"/>
    <property type="match status" value="1"/>
</dbReference>
<reference evidence="2" key="1">
    <citation type="journal article" date="2021" name="G3 (Bethesda)">
        <title>Chromosome assembled and annotated genome sequence of Aspergillus flavus NRRL 3357.</title>
        <authorList>
            <person name="Skerker J.M."/>
            <person name="Pianalto K.M."/>
            <person name="Mondo S.J."/>
            <person name="Yang K."/>
            <person name="Arkin A.P."/>
            <person name="Keller N.P."/>
            <person name="Grigoriev I.V."/>
            <person name="Louise Glass N.L."/>
        </authorList>
    </citation>
    <scope>NUCLEOTIDE SEQUENCE [LARGE SCALE GENOMIC DNA]</scope>
    <source>
        <strain evidence="2">ATCC 200026 / FGSC A1120 / IAM 13836 / NRRL 3357 / JCM 12722 / SRRC 167</strain>
    </source>
</reference>
<dbReference type="VEuPathDB" id="FungiDB:F9C07_2239435"/>
<protein>
    <recommendedName>
        <fullName evidence="3">Aminoglycoside phosphotransferase domain-containing protein</fullName>
    </recommendedName>
</protein>
<dbReference type="VEuPathDB" id="FungiDB:AFLA_002830"/>
<dbReference type="InterPro" id="IPR011009">
    <property type="entry name" value="Kinase-like_dom_sf"/>
</dbReference>
<gene>
    <name evidence="1" type="ORF">F9C07_2239435</name>
</gene>
<evidence type="ECO:0000313" key="1">
    <source>
        <dbReference type="EMBL" id="QRD87082.1"/>
    </source>
</evidence>
<dbReference type="InterPro" id="IPR051678">
    <property type="entry name" value="AGP_Transferase"/>
</dbReference>
<dbReference type="PANTHER" id="PTHR21310">
    <property type="entry name" value="AMINOGLYCOSIDE PHOSPHOTRANSFERASE-RELATED-RELATED"/>
    <property type="match status" value="1"/>
</dbReference>
<name>A0A7U2MNP9_ASPFN</name>
<accession>A0A7U2MNP9</accession>
<evidence type="ECO:0000313" key="2">
    <source>
        <dbReference type="Proteomes" id="UP000596276"/>
    </source>
</evidence>
<dbReference type="AlphaFoldDB" id="A0A7U2MNP9"/>
<proteinExistence type="predicted"/>
<keyword evidence="2" id="KW-1185">Reference proteome</keyword>
<dbReference type="SUPFAM" id="SSF56112">
    <property type="entry name" value="Protein kinase-like (PK-like)"/>
    <property type="match status" value="1"/>
</dbReference>
<sequence>MSTTPLQWHTSFAGSSPVWPSEPTIPTIASIALAALSAQHTQVGDLPSITVNFFAQGSFNKNYEIVVSNQKDKFLFRVTLPVDPFFKTESEVATLAFLRQKASIPVPEVVAWSSTSDNALSYEWILLKKVEAYAAELRSLPFDQIGSLYFEGSNTCAETNSSVQDSQQIKSMSNYLGKGVEVGQMGLPFFFSKRRLYIHSDRGPFANSLQYLTAKVQMQTAWIESGVEIA</sequence>
<evidence type="ECO:0008006" key="3">
    <source>
        <dbReference type="Google" id="ProtNLM"/>
    </source>
</evidence>